<dbReference type="EMBL" id="QRBI01000144">
    <property type="protein sequence ID" value="RMC00199.1"/>
    <property type="molecule type" value="Genomic_DNA"/>
</dbReference>
<evidence type="ECO:0000313" key="2">
    <source>
        <dbReference type="Proteomes" id="UP000269221"/>
    </source>
</evidence>
<keyword evidence="2" id="KW-1185">Reference proteome</keyword>
<comment type="caution">
    <text evidence="1">The sequence shown here is derived from an EMBL/GenBank/DDBJ whole genome shotgun (WGS) entry which is preliminary data.</text>
</comment>
<sequence length="109" mass="12391">MILQLSKRLQLSLMGLLPEKDVETFSITCGTISHDEKDDWRVSWKGQGLFHELTPCMFWEQTENFTWKSCRSSANIEDGPRDLAGKKGQDKAYTMAFSVSAVKKKMASL</sequence>
<protein>
    <submittedName>
        <fullName evidence="1">Uncharacterized protein</fullName>
    </submittedName>
</protein>
<reference evidence="1 2" key="1">
    <citation type="submission" date="2018-07" db="EMBL/GenBank/DDBJ databases">
        <title>A high quality draft genome assembly of the barn swallow (H. rustica rustica).</title>
        <authorList>
            <person name="Formenti G."/>
            <person name="Chiara M."/>
            <person name="Poveda L."/>
            <person name="Francoijs K.-J."/>
            <person name="Bonisoli-Alquati A."/>
            <person name="Canova L."/>
            <person name="Gianfranceschi L."/>
            <person name="Horner D.S."/>
            <person name="Saino N."/>
        </authorList>
    </citation>
    <scope>NUCLEOTIDE SEQUENCE [LARGE SCALE GENOMIC DNA]</scope>
    <source>
        <strain evidence="1">Chelidonia</strain>
        <tissue evidence="1">Blood</tissue>
    </source>
</reference>
<gene>
    <name evidence="1" type="ORF">DUI87_22801</name>
</gene>
<proteinExistence type="predicted"/>
<dbReference type="AlphaFoldDB" id="A0A3M0JH65"/>
<accession>A0A3M0JH65</accession>
<dbReference type="Proteomes" id="UP000269221">
    <property type="component" value="Unassembled WGS sequence"/>
</dbReference>
<evidence type="ECO:0000313" key="1">
    <source>
        <dbReference type="EMBL" id="RMC00199.1"/>
    </source>
</evidence>
<organism evidence="1 2">
    <name type="scientific">Hirundo rustica rustica</name>
    <dbReference type="NCBI Taxonomy" id="333673"/>
    <lineage>
        <taxon>Eukaryota</taxon>
        <taxon>Metazoa</taxon>
        <taxon>Chordata</taxon>
        <taxon>Craniata</taxon>
        <taxon>Vertebrata</taxon>
        <taxon>Euteleostomi</taxon>
        <taxon>Archelosauria</taxon>
        <taxon>Archosauria</taxon>
        <taxon>Dinosauria</taxon>
        <taxon>Saurischia</taxon>
        <taxon>Theropoda</taxon>
        <taxon>Coelurosauria</taxon>
        <taxon>Aves</taxon>
        <taxon>Neognathae</taxon>
        <taxon>Neoaves</taxon>
        <taxon>Telluraves</taxon>
        <taxon>Australaves</taxon>
        <taxon>Passeriformes</taxon>
        <taxon>Sylvioidea</taxon>
        <taxon>Hirundinidae</taxon>
        <taxon>Hirundo</taxon>
    </lineage>
</organism>
<name>A0A3M0JH65_HIRRU</name>